<dbReference type="AlphaFoldDB" id="A0A385SPB7"/>
<organism evidence="5 6">
    <name type="scientific">Chryseolinea soli</name>
    <dbReference type="NCBI Taxonomy" id="2321403"/>
    <lineage>
        <taxon>Bacteria</taxon>
        <taxon>Pseudomonadati</taxon>
        <taxon>Bacteroidota</taxon>
        <taxon>Cytophagia</taxon>
        <taxon>Cytophagales</taxon>
        <taxon>Fulvivirgaceae</taxon>
        <taxon>Chryseolinea</taxon>
    </lineage>
</organism>
<name>A0A385SPB7_9BACT</name>
<proteinExistence type="predicted"/>
<dbReference type="Proteomes" id="UP000266183">
    <property type="component" value="Chromosome"/>
</dbReference>
<evidence type="ECO:0000259" key="4">
    <source>
        <dbReference type="Pfam" id="PF01048"/>
    </source>
</evidence>
<dbReference type="GO" id="GO:0006152">
    <property type="term" value="P:purine nucleoside catabolic process"/>
    <property type="evidence" value="ECO:0007669"/>
    <property type="project" value="TreeGrafter"/>
</dbReference>
<dbReference type="PANTHER" id="PTHR43691:SF11">
    <property type="entry name" value="FI09636P-RELATED"/>
    <property type="match status" value="1"/>
</dbReference>
<dbReference type="EMBL" id="CP032382">
    <property type="protein sequence ID" value="AYB31785.1"/>
    <property type="molecule type" value="Genomic_DNA"/>
</dbReference>
<dbReference type="Gene3D" id="3.40.50.1580">
    <property type="entry name" value="Nucleoside phosphorylase domain"/>
    <property type="match status" value="1"/>
</dbReference>
<dbReference type="EC" id="2.4.2.3" evidence="1"/>
<dbReference type="GO" id="GO:0005829">
    <property type="term" value="C:cytosol"/>
    <property type="evidence" value="ECO:0007669"/>
    <property type="project" value="TreeGrafter"/>
</dbReference>
<dbReference type="RefSeq" id="WP_119755049.1">
    <property type="nucleotide sequence ID" value="NZ_CP032382.1"/>
</dbReference>
<dbReference type="GO" id="GO:0004850">
    <property type="term" value="F:uridine phosphorylase activity"/>
    <property type="evidence" value="ECO:0007669"/>
    <property type="project" value="UniProtKB-EC"/>
</dbReference>
<dbReference type="Pfam" id="PF01048">
    <property type="entry name" value="PNP_UDP_1"/>
    <property type="match status" value="1"/>
</dbReference>
<dbReference type="InterPro" id="IPR035994">
    <property type="entry name" value="Nucleoside_phosphorylase_sf"/>
</dbReference>
<accession>A0A385SPB7</accession>
<protein>
    <recommendedName>
        <fullName evidence="2">Uridine phosphorylase</fullName>
        <ecNumber evidence="1">2.4.2.3</ecNumber>
    </recommendedName>
</protein>
<gene>
    <name evidence="5" type="ORF">D4L85_14955</name>
</gene>
<evidence type="ECO:0000313" key="5">
    <source>
        <dbReference type="EMBL" id="AYB31785.1"/>
    </source>
</evidence>
<sequence>MPISETDLILNKDGSVYHLNLLPKHISDTIITVGDPSRVYRVSQYFDDVEFEMNKREFITHVGKYKGKRVTVISTGIGTDNIEIFFNELDALVNIDLKTREPKPRRKRMRIIRIGTSGALQDDIPLGAHLATEYAVGFDNLMSFYNLENDGFEESIARDIQKKLALPFSPYVVKGAPALKQHIAADMITGNTITSPGFYAPQGRSLRIPIKYPKLLEDLTRYHNKSNDFWLTNFEMETAGYYALARLLGHDVLSVNAIIANRVKNKFSKDPNKVIDALIKKVLERI</sequence>
<dbReference type="OrthoDB" id="9772602at2"/>
<evidence type="ECO:0000256" key="2">
    <source>
        <dbReference type="ARBA" id="ARBA00021980"/>
    </source>
</evidence>
<dbReference type="CDD" id="cd00436">
    <property type="entry name" value="UP_TbUP-like"/>
    <property type="match status" value="1"/>
</dbReference>
<evidence type="ECO:0000256" key="1">
    <source>
        <dbReference type="ARBA" id="ARBA00011888"/>
    </source>
</evidence>
<dbReference type="SUPFAM" id="SSF53167">
    <property type="entry name" value="Purine and uridine phosphorylases"/>
    <property type="match status" value="1"/>
</dbReference>
<dbReference type="PANTHER" id="PTHR43691">
    <property type="entry name" value="URIDINE PHOSPHORYLASE"/>
    <property type="match status" value="1"/>
</dbReference>
<reference evidence="6" key="1">
    <citation type="submission" date="2018-09" db="EMBL/GenBank/DDBJ databases">
        <title>Chryseolinea sp. KIS68-18 isolated from soil.</title>
        <authorList>
            <person name="Weon H.-Y."/>
            <person name="Kwon S.-W."/>
            <person name="Lee S.A."/>
        </authorList>
    </citation>
    <scope>NUCLEOTIDE SEQUENCE [LARGE SCALE GENOMIC DNA]</scope>
    <source>
        <strain evidence="6">KIS68-18</strain>
    </source>
</reference>
<evidence type="ECO:0000313" key="6">
    <source>
        <dbReference type="Proteomes" id="UP000266183"/>
    </source>
</evidence>
<feature type="domain" description="Nucleoside phosphorylase" evidence="4">
    <location>
        <begin position="30"/>
        <end position="262"/>
    </location>
</feature>
<evidence type="ECO:0000256" key="3">
    <source>
        <dbReference type="ARBA" id="ARBA00048447"/>
    </source>
</evidence>
<dbReference type="InterPro" id="IPR000845">
    <property type="entry name" value="Nucleoside_phosphorylase_d"/>
</dbReference>
<dbReference type="GO" id="GO:0004731">
    <property type="term" value="F:purine-nucleoside phosphorylase activity"/>
    <property type="evidence" value="ECO:0007669"/>
    <property type="project" value="TreeGrafter"/>
</dbReference>
<keyword evidence="6" id="KW-1185">Reference proteome</keyword>
<dbReference type="KEGG" id="chk:D4L85_14955"/>
<comment type="catalytic activity">
    <reaction evidence="3">
        <text>uridine + phosphate = alpha-D-ribose 1-phosphate + uracil</text>
        <dbReference type="Rhea" id="RHEA:24388"/>
        <dbReference type="ChEBI" id="CHEBI:16704"/>
        <dbReference type="ChEBI" id="CHEBI:17568"/>
        <dbReference type="ChEBI" id="CHEBI:43474"/>
        <dbReference type="ChEBI" id="CHEBI:57720"/>
        <dbReference type="EC" id="2.4.2.3"/>
    </reaction>
</comment>